<reference evidence="1" key="2">
    <citation type="journal article" date="2023" name="IMA Fungus">
        <title>Comparative genomic study of the Penicillium genus elucidates a diverse pangenome and 15 lateral gene transfer events.</title>
        <authorList>
            <person name="Petersen C."/>
            <person name="Sorensen T."/>
            <person name="Nielsen M.R."/>
            <person name="Sondergaard T.E."/>
            <person name="Sorensen J.L."/>
            <person name="Fitzpatrick D.A."/>
            <person name="Frisvad J.C."/>
            <person name="Nielsen K.L."/>
        </authorList>
    </citation>
    <scope>NUCLEOTIDE SEQUENCE</scope>
    <source>
        <strain evidence="1">IBT 30761</strain>
    </source>
</reference>
<name>A0A9W9KAU5_9EURO</name>
<proteinExistence type="predicted"/>
<dbReference type="EMBL" id="JAPQKI010000005">
    <property type="protein sequence ID" value="KAJ5099420.1"/>
    <property type="molecule type" value="Genomic_DNA"/>
</dbReference>
<gene>
    <name evidence="1" type="ORF">N7532_006421</name>
</gene>
<evidence type="ECO:0000313" key="1">
    <source>
        <dbReference type="EMBL" id="KAJ5099420.1"/>
    </source>
</evidence>
<evidence type="ECO:0000313" key="2">
    <source>
        <dbReference type="Proteomes" id="UP001149074"/>
    </source>
</evidence>
<keyword evidence="2" id="KW-1185">Reference proteome</keyword>
<sequence length="64" mass="6888">MEILMSSRDAEGLSEAKDQRVTGIRNTTTLAALGNLGTQRGIPGYAITQHSLLSPPGTRAYRML</sequence>
<comment type="caution">
    <text evidence="1">The sequence shown here is derived from an EMBL/GenBank/DDBJ whole genome shotgun (WGS) entry which is preliminary data.</text>
</comment>
<reference evidence="1" key="1">
    <citation type="submission" date="2022-11" db="EMBL/GenBank/DDBJ databases">
        <authorList>
            <person name="Petersen C."/>
        </authorList>
    </citation>
    <scope>NUCLEOTIDE SEQUENCE</scope>
    <source>
        <strain evidence="1">IBT 30761</strain>
    </source>
</reference>
<organism evidence="1 2">
    <name type="scientific">Penicillium argentinense</name>
    <dbReference type="NCBI Taxonomy" id="1131581"/>
    <lineage>
        <taxon>Eukaryota</taxon>
        <taxon>Fungi</taxon>
        <taxon>Dikarya</taxon>
        <taxon>Ascomycota</taxon>
        <taxon>Pezizomycotina</taxon>
        <taxon>Eurotiomycetes</taxon>
        <taxon>Eurotiomycetidae</taxon>
        <taxon>Eurotiales</taxon>
        <taxon>Aspergillaceae</taxon>
        <taxon>Penicillium</taxon>
    </lineage>
</organism>
<dbReference type="RefSeq" id="XP_056475074.1">
    <property type="nucleotide sequence ID" value="XM_056618915.1"/>
</dbReference>
<dbReference type="Proteomes" id="UP001149074">
    <property type="component" value="Unassembled WGS sequence"/>
</dbReference>
<dbReference type="GeneID" id="81357894"/>
<accession>A0A9W9KAU5</accession>
<dbReference type="AlphaFoldDB" id="A0A9W9KAU5"/>
<protein>
    <submittedName>
        <fullName evidence="1">Uncharacterized protein</fullName>
    </submittedName>
</protein>